<dbReference type="Proteomes" id="UP000014020">
    <property type="component" value="Unassembled WGS sequence"/>
</dbReference>
<evidence type="ECO:0000256" key="1">
    <source>
        <dbReference type="SAM" id="Phobius"/>
    </source>
</evidence>
<dbReference type="EMBL" id="AHFE01000030">
    <property type="protein sequence ID" value="EOP44841.1"/>
    <property type="molecule type" value="Genomic_DNA"/>
</dbReference>
<accession>R8NEC3</accession>
<feature type="transmembrane region" description="Helical" evidence="1">
    <location>
        <begin position="36"/>
        <end position="58"/>
    </location>
</feature>
<keyword evidence="1" id="KW-0472">Membrane</keyword>
<proteinExistence type="predicted"/>
<name>R8NEC3_BACCX</name>
<reference evidence="3" key="1">
    <citation type="submission" date="2012-12" db="EMBL/GenBank/DDBJ databases">
        <title>The genome sequence of Bacillus cereus VD146.</title>
        <authorList>
            <consortium name="The Broad Institute Genome Sequencing Platform"/>
            <consortium name="The Broad Institute Genome Sequencing Center for Infectious Disease"/>
            <person name="Feldgarden M."/>
            <person name="Van der Auwera G.A."/>
            <person name="Mahillon J."/>
            <person name="Duprez V."/>
            <person name="Timmery S."/>
            <person name="Mattelet C."/>
            <person name="Dierick K."/>
            <person name="Sun M."/>
            <person name="Yu Z."/>
            <person name="Zhu L."/>
            <person name="Hu X."/>
            <person name="Shank E.B."/>
            <person name="Swiecicka I."/>
            <person name="Hansen B.M."/>
            <person name="Andrup L."/>
            <person name="Walker B."/>
            <person name="Young S.K."/>
            <person name="Zeng Q."/>
            <person name="Gargeya S."/>
            <person name="Fitzgerald M."/>
            <person name="Haas B."/>
            <person name="Abouelleil A."/>
            <person name="Alvarado L."/>
            <person name="Arachchi H.M."/>
            <person name="Berlin A.M."/>
            <person name="Chapman S.B."/>
            <person name="Dewar J."/>
            <person name="Goldberg J."/>
            <person name="Griggs A."/>
            <person name="Gujja S."/>
            <person name="Hansen M."/>
            <person name="Howarth C."/>
            <person name="Imamovic A."/>
            <person name="Larimer J."/>
            <person name="McCowan C."/>
            <person name="Murphy C."/>
            <person name="Neiman D."/>
            <person name="Pearson M."/>
            <person name="Priest M."/>
            <person name="Roberts A."/>
            <person name="Saif S."/>
            <person name="Shea T."/>
            <person name="Sisk P."/>
            <person name="Sykes S."/>
            <person name="Wortman J."/>
            <person name="Nusbaum C."/>
            <person name="Birren B."/>
        </authorList>
    </citation>
    <scope>NUCLEOTIDE SEQUENCE [LARGE SCALE GENOMIC DNA]</scope>
    <source>
        <strain evidence="3">VD146</strain>
    </source>
</reference>
<keyword evidence="1" id="KW-0812">Transmembrane</keyword>
<gene>
    <name evidence="2" type="ORF">IK1_04574</name>
</gene>
<sequence length="128" mass="14632">MYILSELWIFFMPIFILCGFICGILLIIIGIEYRKLLVSVMGLLSLSLVVLPFVFFIMGIHENKILPIPTVLYFTLFSLSGLLAGFNGLQTKIKNIRNMGFIIFVIGILGAFFYYLMFTVPHDSVYIF</sequence>
<dbReference type="HOGENOM" id="CLU_165930_0_0_9"/>
<protein>
    <recommendedName>
        <fullName evidence="4">Ammonia permease</fullName>
    </recommendedName>
</protein>
<dbReference type="PATRIC" id="fig|1053236.3.peg.1236"/>
<feature type="transmembrane region" description="Helical" evidence="1">
    <location>
        <begin position="6"/>
        <end position="29"/>
    </location>
</feature>
<dbReference type="RefSeq" id="WP_016119497.1">
    <property type="nucleotide sequence ID" value="NZ_KB976675.1"/>
</dbReference>
<evidence type="ECO:0000313" key="3">
    <source>
        <dbReference type="Proteomes" id="UP000014020"/>
    </source>
</evidence>
<comment type="caution">
    <text evidence="2">The sequence shown here is derived from an EMBL/GenBank/DDBJ whole genome shotgun (WGS) entry which is preliminary data.</text>
</comment>
<organism evidence="2 3">
    <name type="scientific">Bacillus cereus (strain VD146)</name>
    <dbReference type="NCBI Taxonomy" id="1053236"/>
    <lineage>
        <taxon>Bacteria</taxon>
        <taxon>Bacillati</taxon>
        <taxon>Bacillota</taxon>
        <taxon>Bacilli</taxon>
        <taxon>Bacillales</taxon>
        <taxon>Bacillaceae</taxon>
        <taxon>Bacillus</taxon>
        <taxon>Bacillus cereus group</taxon>
    </lineage>
</organism>
<keyword evidence="1" id="KW-1133">Transmembrane helix</keyword>
<feature type="transmembrane region" description="Helical" evidence="1">
    <location>
        <begin position="101"/>
        <end position="118"/>
    </location>
</feature>
<evidence type="ECO:0008006" key="4">
    <source>
        <dbReference type="Google" id="ProtNLM"/>
    </source>
</evidence>
<evidence type="ECO:0000313" key="2">
    <source>
        <dbReference type="EMBL" id="EOP44841.1"/>
    </source>
</evidence>
<dbReference type="AlphaFoldDB" id="R8NEC3"/>
<feature type="transmembrane region" description="Helical" evidence="1">
    <location>
        <begin position="70"/>
        <end position="89"/>
    </location>
</feature>